<name>A0A0J1GZU3_9GAMM</name>
<dbReference type="PATRIC" id="fig|1195763.3.peg.2718"/>
<evidence type="ECO:0000313" key="2">
    <source>
        <dbReference type="Proteomes" id="UP000036097"/>
    </source>
</evidence>
<protein>
    <submittedName>
        <fullName evidence="1">Uncharacterized protein</fullName>
    </submittedName>
</protein>
<gene>
    <name evidence="1" type="ORF">ABT56_12850</name>
</gene>
<dbReference type="OrthoDB" id="15524at2"/>
<dbReference type="EMBL" id="LDOT01000016">
    <property type="protein sequence ID" value="KLV05085.1"/>
    <property type="molecule type" value="Genomic_DNA"/>
</dbReference>
<dbReference type="Proteomes" id="UP000036097">
    <property type="component" value="Unassembled WGS sequence"/>
</dbReference>
<accession>A0A0J1GZU3</accession>
<dbReference type="AlphaFoldDB" id="A0A0J1GZU3"/>
<dbReference type="RefSeq" id="WP_047879289.1">
    <property type="nucleotide sequence ID" value="NZ_LDOT01000016.1"/>
</dbReference>
<evidence type="ECO:0000313" key="1">
    <source>
        <dbReference type="EMBL" id="KLV05085.1"/>
    </source>
</evidence>
<keyword evidence="2" id="KW-1185">Reference proteome</keyword>
<comment type="caution">
    <text evidence="1">The sequence shown here is derived from an EMBL/GenBank/DDBJ whole genome shotgun (WGS) entry which is preliminary data.</text>
</comment>
<organism evidence="1 2">
    <name type="scientific">Photobacterium aquae</name>
    <dbReference type="NCBI Taxonomy" id="1195763"/>
    <lineage>
        <taxon>Bacteria</taxon>
        <taxon>Pseudomonadati</taxon>
        <taxon>Pseudomonadota</taxon>
        <taxon>Gammaproteobacteria</taxon>
        <taxon>Vibrionales</taxon>
        <taxon>Vibrionaceae</taxon>
        <taxon>Photobacterium</taxon>
    </lineage>
</organism>
<sequence length="65" mass="6774">MALSKTSLKQKIIKELQANGIVVDGDFAQAGNMAEAIANAIVDEFIENAKANVTSGCSAGEYSII</sequence>
<proteinExistence type="predicted"/>
<reference evidence="1 2" key="1">
    <citation type="submission" date="2015-05" db="EMBL/GenBank/DDBJ databases">
        <title>Photobacterium galathea sp. nov.</title>
        <authorList>
            <person name="Machado H."/>
            <person name="Gram L."/>
        </authorList>
    </citation>
    <scope>NUCLEOTIDE SEQUENCE [LARGE SCALE GENOMIC DNA]</scope>
    <source>
        <strain evidence="1 2">CGMCC 1.12159</strain>
    </source>
</reference>